<dbReference type="SMART" id="SM00327">
    <property type="entry name" value="VWA"/>
    <property type="match status" value="1"/>
</dbReference>
<protein>
    <submittedName>
        <fullName evidence="3">Nicotinate-mononucleotide:5, 6-dimethylbenzimidazole phosphoribosyltransferase CobT</fullName>
    </submittedName>
</protein>
<feature type="compositionally biased region" description="Low complexity" evidence="1">
    <location>
        <begin position="243"/>
        <end position="270"/>
    </location>
</feature>
<dbReference type="GeneID" id="72428618"/>
<dbReference type="OrthoDB" id="9758211at2"/>
<dbReference type="InterPro" id="IPR051928">
    <property type="entry name" value="NorD/CobT"/>
</dbReference>
<name>M4NH99_9GAMM</name>
<dbReference type="InterPro" id="IPR002035">
    <property type="entry name" value="VWF_A"/>
</dbReference>
<accession>M4NH99</accession>
<dbReference type="PANTHER" id="PTHR41248:SF1">
    <property type="entry name" value="NORD PROTEIN"/>
    <property type="match status" value="1"/>
</dbReference>
<evidence type="ECO:0000313" key="4">
    <source>
        <dbReference type="Proteomes" id="UP000011859"/>
    </source>
</evidence>
<dbReference type="AlphaFoldDB" id="M4NH99"/>
<dbReference type="KEGG" id="rhd:R2APBS1_1884"/>
<sequence precursor="true">MGKRVQGIFGSLPILAAAFGRRQGVKVFVGGNIACTDGRVIRLPDLPLDCDETLEVKAMGYLFHETGHIEFTDFTTYATAGDAFEANLLNVVEDIRMESMRNATYPGSAASLSKLVGVVAAEGDFGTEEMAKTAEPQNVLMMGVLTRLRSQYLGQPCDVAAAIWWPKLQALLGRAASIKLEALLGCVDDLDTTADALALARRIKTLVEEAAKDEPQEPSDPSQPGDPQQREGDASGQGGQPDAGGDQSARSNPDADAASSSDAQGSTGDAQAGPDRQALSQALGAGASDFVPTDLGKVLGASLEQEARKGVEAEARQLAKEGVRARPVTDPLAVSKRRAQGQGELQQVLGQSQQLRTRLAAAMEAQARAKVDYRRQGARLDGRVLHRLFTGDMRVFARKEVARKVNTAVQILLDRSGSMNGTPIEIARKATLATAVGISQIVGCKAAAAAFPAIEVLKEFDEAARGVAGRFDLSAAGGTPMGRAMIWAASQLVSRREERKLLVVITDGEPEDVPMVKRLAGKFAQSGVEVIGVGIGSGRQAVERLFPSAVGIDAVDELAGALFGVIHKKMRRVA</sequence>
<feature type="region of interest" description="Disordered" evidence="1">
    <location>
        <begin position="209"/>
        <end position="275"/>
    </location>
</feature>
<evidence type="ECO:0000259" key="2">
    <source>
        <dbReference type="PROSITE" id="PS50234"/>
    </source>
</evidence>
<dbReference type="Gene3D" id="3.40.50.410">
    <property type="entry name" value="von Willebrand factor, type A domain"/>
    <property type="match status" value="1"/>
</dbReference>
<dbReference type="InterPro" id="IPR036465">
    <property type="entry name" value="vWFA_dom_sf"/>
</dbReference>
<dbReference type="Pfam" id="PF11775">
    <property type="entry name" value="CobT_C"/>
    <property type="match status" value="1"/>
</dbReference>
<dbReference type="Pfam" id="PF00092">
    <property type="entry name" value="VWA"/>
    <property type="match status" value="1"/>
</dbReference>
<dbReference type="InterPro" id="IPR025861">
    <property type="entry name" value="CobT_VWA_dom"/>
</dbReference>
<dbReference type="PROSITE" id="PS50234">
    <property type="entry name" value="VWFA"/>
    <property type="match status" value="1"/>
</dbReference>
<evidence type="ECO:0000256" key="1">
    <source>
        <dbReference type="SAM" id="MobiDB-lite"/>
    </source>
</evidence>
<dbReference type="EMBL" id="CP003470">
    <property type="protein sequence ID" value="AGG89008.1"/>
    <property type="molecule type" value="Genomic_DNA"/>
</dbReference>
<keyword evidence="3" id="KW-0328">Glycosyltransferase</keyword>
<evidence type="ECO:0000313" key="3">
    <source>
        <dbReference type="EMBL" id="AGG89008.1"/>
    </source>
</evidence>
<feature type="domain" description="VWFA" evidence="2">
    <location>
        <begin position="494"/>
        <end position="545"/>
    </location>
</feature>
<gene>
    <name evidence="3" type="ORF">R2APBS1_1884</name>
</gene>
<dbReference type="STRING" id="666685.R2APBS1_1884"/>
<dbReference type="GO" id="GO:0016757">
    <property type="term" value="F:glycosyltransferase activity"/>
    <property type="evidence" value="ECO:0007669"/>
    <property type="project" value="UniProtKB-KW"/>
</dbReference>
<reference evidence="3 4" key="1">
    <citation type="submission" date="2012-04" db="EMBL/GenBank/DDBJ databases">
        <title>Complete genome of Rhodanobacter sp. 2APBS1.</title>
        <authorList>
            <consortium name="US DOE Joint Genome Institute"/>
            <person name="Huntemann M."/>
            <person name="Wei C.-L."/>
            <person name="Han J."/>
            <person name="Detter J.C."/>
            <person name="Han C."/>
            <person name="Tapia R."/>
            <person name="Munk A.C.C."/>
            <person name="Chen A."/>
            <person name="Krypides N."/>
            <person name="Mavromatis K."/>
            <person name="Markowitz V."/>
            <person name="Szeto E."/>
            <person name="Ivanova N."/>
            <person name="Mikhailova N."/>
            <person name="Ovchinnikova G."/>
            <person name="Pagani I."/>
            <person name="Pati A."/>
            <person name="Goodwin L."/>
            <person name="Peters L."/>
            <person name="Pitluck S."/>
            <person name="Woyke T."/>
            <person name="Prakash O."/>
            <person name="Elkins J."/>
            <person name="Brown S."/>
            <person name="Palumbo A."/>
            <person name="Hemme C."/>
            <person name="Zhou J."/>
            <person name="Watson D."/>
            <person name="Jardine P."/>
            <person name="Kostka J."/>
            <person name="Green S."/>
        </authorList>
    </citation>
    <scope>NUCLEOTIDE SEQUENCE [LARGE SCALE GENOMIC DNA]</scope>
    <source>
        <strain evidence="3 4">2APBS1</strain>
    </source>
</reference>
<dbReference type="eggNOG" id="COG4547">
    <property type="taxonomic scope" value="Bacteria"/>
</dbReference>
<dbReference type="SUPFAM" id="SSF53300">
    <property type="entry name" value="vWA-like"/>
    <property type="match status" value="1"/>
</dbReference>
<organism evidence="3 4">
    <name type="scientific">Rhodanobacter denitrificans</name>
    <dbReference type="NCBI Taxonomy" id="666685"/>
    <lineage>
        <taxon>Bacteria</taxon>
        <taxon>Pseudomonadati</taxon>
        <taxon>Pseudomonadota</taxon>
        <taxon>Gammaproteobacteria</taxon>
        <taxon>Lysobacterales</taxon>
        <taxon>Rhodanobacteraceae</taxon>
        <taxon>Rhodanobacter</taxon>
    </lineage>
</organism>
<proteinExistence type="predicted"/>
<keyword evidence="3" id="KW-0808">Transferase</keyword>
<dbReference type="Proteomes" id="UP000011859">
    <property type="component" value="Chromosome"/>
</dbReference>
<dbReference type="HOGENOM" id="CLU_024864_0_0_6"/>
<keyword evidence="4" id="KW-1185">Reference proteome</keyword>
<dbReference type="RefSeq" id="WP_015447733.1">
    <property type="nucleotide sequence ID" value="NC_020541.1"/>
</dbReference>
<dbReference type="PANTHER" id="PTHR41248">
    <property type="entry name" value="NORD PROTEIN"/>
    <property type="match status" value="1"/>
</dbReference>